<sequence>MKSNRLLAVSIILNLLIFFNFHVFAESLRVSIPRMPVHAESDGKGILVDFAKVLAKKLKRDIDIQIVPFSRSIYYVNNNKVDFHLPFIKANIKAQANKKPLGHLKSAVRHQYKKQQNSNFIYSDETIFHVNFVLFSHKGVTIDINNLQDYKIETDTSHIPYLEGVEMGSDCILCSLKKIQYKMTDGYIFADSSTDPLLRYNSKLLPSIKRELYQRFEVKVLFPNTEKGRHLNKEVSAIITEMRTTGELTKLLSSVDLPYDDWQLPANN</sequence>
<dbReference type="KEGG" id="cber:B5D82_02965"/>
<dbReference type="AlphaFoldDB" id="A0A222G4S0"/>
<dbReference type="Proteomes" id="UP000202259">
    <property type="component" value="Chromosome"/>
</dbReference>
<dbReference type="SUPFAM" id="SSF53850">
    <property type="entry name" value="Periplasmic binding protein-like II"/>
    <property type="match status" value="1"/>
</dbReference>
<protein>
    <recommendedName>
        <fullName evidence="1">Solute-binding protein family 3/N-terminal domain-containing protein</fullName>
    </recommendedName>
</protein>
<gene>
    <name evidence="2" type="ORF">B5D82_02965</name>
</gene>
<accession>A0A222G4S0</accession>
<name>A0A222G4S0_9GAMM</name>
<dbReference type="RefSeq" id="WP_081149127.1">
    <property type="nucleotide sequence ID" value="NZ_CP020465.1"/>
</dbReference>
<evidence type="ECO:0000313" key="3">
    <source>
        <dbReference type="Proteomes" id="UP000202259"/>
    </source>
</evidence>
<feature type="domain" description="Solute-binding protein family 3/N-terminal" evidence="1">
    <location>
        <begin position="41"/>
        <end position="252"/>
    </location>
</feature>
<dbReference type="InterPro" id="IPR001638">
    <property type="entry name" value="Solute-binding_3/MltF_N"/>
</dbReference>
<dbReference type="Pfam" id="PF00497">
    <property type="entry name" value="SBP_bac_3"/>
    <property type="match status" value="1"/>
</dbReference>
<organism evidence="2 3">
    <name type="scientific">Cognaticolwellia beringensis</name>
    <dbReference type="NCBI Taxonomy" id="1967665"/>
    <lineage>
        <taxon>Bacteria</taxon>
        <taxon>Pseudomonadati</taxon>
        <taxon>Pseudomonadota</taxon>
        <taxon>Gammaproteobacteria</taxon>
        <taxon>Alteromonadales</taxon>
        <taxon>Colwelliaceae</taxon>
        <taxon>Cognaticolwellia</taxon>
    </lineage>
</organism>
<evidence type="ECO:0000313" key="2">
    <source>
        <dbReference type="EMBL" id="ASP46829.1"/>
    </source>
</evidence>
<dbReference type="OrthoDB" id="6224109at2"/>
<dbReference type="EMBL" id="CP020465">
    <property type="protein sequence ID" value="ASP46829.1"/>
    <property type="molecule type" value="Genomic_DNA"/>
</dbReference>
<keyword evidence="3" id="KW-1185">Reference proteome</keyword>
<proteinExistence type="predicted"/>
<evidence type="ECO:0000259" key="1">
    <source>
        <dbReference type="Pfam" id="PF00497"/>
    </source>
</evidence>
<reference evidence="2 3" key="1">
    <citation type="submission" date="2017-08" db="EMBL/GenBank/DDBJ databases">
        <title>Complete genome of Colwellia sp. NB097-1, a psychrophile bacterium ioslated from Bering Sea.</title>
        <authorList>
            <person name="Chen X."/>
        </authorList>
    </citation>
    <scope>NUCLEOTIDE SEQUENCE [LARGE SCALE GENOMIC DNA]</scope>
    <source>
        <strain evidence="2 3">NB097-1</strain>
    </source>
</reference>